<protein>
    <recommendedName>
        <fullName evidence="1">Queuosine precursor transporter</fullName>
    </recommendedName>
</protein>
<dbReference type="PANTHER" id="PTHR34300">
    <property type="entry name" value="QUEUOSINE PRECURSOR TRANSPORTER-RELATED"/>
    <property type="match status" value="1"/>
</dbReference>
<gene>
    <name evidence="3" type="ORF">BGC07_10820</name>
</gene>
<accession>A0ABX3A376</accession>
<organism evidence="3 4">
    <name type="scientific">Piscirickettsia litoralis</name>
    <dbReference type="NCBI Taxonomy" id="1891921"/>
    <lineage>
        <taxon>Bacteria</taxon>
        <taxon>Pseudomonadati</taxon>
        <taxon>Pseudomonadota</taxon>
        <taxon>Gammaproteobacteria</taxon>
        <taxon>Thiotrichales</taxon>
        <taxon>Piscirickettsiaceae</taxon>
        <taxon>Piscirickettsia</taxon>
    </lineage>
</organism>
<evidence type="ECO:0000313" key="3">
    <source>
        <dbReference type="EMBL" id="ODN43324.1"/>
    </source>
</evidence>
<dbReference type="EMBL" id="MDTU01000001">
    <property type="protein sequence ID" value="ODN43324.1"/>
    <property type="molecule type" value="Genomic_DNA"/>
</dbReference>
<dbReference type="Pfam" id="PF02592">
    <property type="entry name" value="Vut_1"/>
    <property type="match status" value="1"/>
</dbReference>
<dbReference type="InterPro" id="IPR003744">
    <property type="entry name" value="YhhQ"/>
</dbReference>
<feature type="transmembrane region" description="Helical" evidence="2">
    <location>
        <begin position="194"/>
        <end position="219"/>
    </location>
</feature>
<comment type="caution">
    <text evidence="3">The sequence shown here is derived from an EMBL/GenBank/DDBJ whole genome shotgun (WGS) entry which is preliminary data.</text>
</comment>
<evidence type="ECO:0000313" key="4">
    <source>
        <dbReference type="Proteomes" id="UP000094329"/>
    </source>
</evidence>
<feature type="transmembrane region" description="Helical" evidence="2">
    <location>
        <begin position="20"/>
        <end position="38"/>
    </location>
</feature>
<feature type="transmembrane region" description="Helical" evidence="2">
    <location>
        <begin position="54"/>
        <end position="73"/>
    </location>
</feature>
<evidence type="ECO:0000256" key="1">
    <source>
        <dbReference type="NCBIfam" id="TIGR00697"/>
    </source>
</evidence>
<feature type="transmembrane region" description="Helical" evidence="2">
    <location>
        <begin position="85"/>
        <end position="109"/>
    </location>
</feature>
<dbReference type="Proteomes" id="UP000094329">
    <property type="component" value="Unassembled WGS sequence"/>
</dbReference>
<dbReference type="NCBIfam" id="TIGR00697">
    <property type="entry name" value="queuosine precursor transporter"/>
    <property type="match status" value="1"/>
</dbReference>
<keyword evidence="2" id="KW-0812">Transmembrane</keyword>
<evidence type="ECO:0000256" key="2">
    <source>
        <dbReference type="SAM" id="Phobius"/>
    </source>
</evidence>
<feature type="transmembrane region" description="Helical" evidence="2">
    <location>
        <begin position="160"/>
        <end position="182"/>
    </location>
</feature>
<sequence length="246" mass="28260">MTNKKTPYITLMTENTPMRYFHIICVIYATIMVSSNYLNLRLIPMQMPFMPNNFPIGGGVFIFPLVFILQDIVTEVYGYARSRQMMWIGIISMMSSVIYSSFIVTRSTLPEWHQNYNAFYSVFNGLPRHTFGDAIGLICGTIMNDYILSRSKLKLNGNFFGARIISSTIAGELSYQIVAYAIAWGGQLSAISSILPFFIFAFLYKLSFNVITLPFMYLVTYLLKKYEHMDIYDTKTNFNPFKFSIG</sequence>
<feature type="transmembrane region" description="Helical" evidence="2">
    <location>
        <begin position="129"/>
        <end position="148"/>
    </location>
</feature>
<keyword evidence="2" id="KW-1133">Transmembrane helix</keyword>
<keyword evidence="4" id="KW-1185">Reference proteome</keyword>
<reference evidence="3 4" key="1">
    <citation type="submission" date="2016-08" db="EMBL/GenBank/DDBJ databases">
        <title>Draft genome sequence of Candidatus Piscirickettsia litoralis, from seawater.</title>
        <authorList>
            <person name="Wan X."/>
            <person name="Lee A.J."/>
            <person name="Hou S."/>
            <person name="Donachie S.P."/>
        </authorList>
    </citation>
    <scope>NUCLEOTIDE SEQUENCE [LARGE SCALE GENOMIC DNA]</scope>
    <source>
        <strain evidence="3 4">Y2</strain>
    </source>
</reference>
<keyword evidence="2" id="KW-0472">Membrane</keyword>
<proteinExistence type="predicted"/>
<dbReference type="PANTHER" id="PTHR34300:SF2">
    <property type="entry name" value="QUEUOSINE PRECURSOR TRANSPORTER-RELATED"/>
    <property type="match status" value="1"/>
</dbReference>
<dbReference type="RefSeq" id="WP_069313122.1">
    <property type="nucleotide sequence ID" value="NZ_MDTU01000001.1"/>
</dbReference>
<name>A0ABX3A376_9GAMM</name>